<evidence type="ECO:0000313" key="1">
    <source>
        <dbReference type="EMBL" id="UYL64850.1"/>
    </source>
</evidence>
<keyword evidence="2" id="KW-1185">Reference proteome</keyword>
<proteinExistence type="predicted"/>
<organism evidence="1 2">
    <name type="scientific">Methanophagales virus PBV299</name>
    <dbReference type="NCBI Taxonomy" id="2987730"/>
    <lineage>
        <taxon>Viruses</taxon>
        <taxon>Duplodnaviria</taxon>
        <taxon>Heunggongvirae</taxon>
        <taxon>Uroviricota</taxon>
        <taxon>Caudoviricetes</taxon>
        <taxon>Nakonvirales</taxon>
        <taxon>Ahpuchviridae</taxon>
        <taxon>Kisinvirus</taxon>
        <taxon>Kisinvirus pescaderoense</taxon>
    </lineage>
</organism>
<reference evidence="1 2" key="1">
    <citation type="submission" date="2022-09" db="EMBL/GenBank/DDBJ databases">
        <title>Evolutionary Diversification of Methanotrophic Ca. Methanophagales (ANME-1) and Their Expansive Virome.</title>
        <authorList>
            <person name="Laso-Perez R."/>
            <person name="Wu F."/>
            <person name="Cremiere A."/>
            <person name="Speth D."/>
            <person name="Magyar J.S."/>
            <person name="Krupovic M."/>
            <person name="Orphan V.J."/>
        </authorList>
    </citation>
    <scope>NUCLEOTIDE SEQUENCE [LARGE SCALE GENOMIC DNA]</scope>
    <source>
        <strain evidence="1">PBV299</strain>
    </source>
</reference>
<dbReference type="Pfam" id="PF06074">
    <property type="entry name" value="Portal_Mu"/>
    <property type="match status" value="1"/>
</dbReference>
<protein>
    <submittedName>
        <fullName evidence="1">Uncharacterized protein</fullName>
    </submittedName>
</protein>
<name>A0ABY6GLH2_9CAUD</name>
<gene>
    <name evidence="1" type="ORF">OFDIEDLO_00054</name>
</gene>
<dbReference type="Proteomes" id="UP001156193">
    <property type="component" value="Segment"/>
</dbReference>
<sequence length="330" mass="37518">MIRIVRRKRTLAEWAVTKSAGSIETSPEVTRKTTEIKKYWQVYLNDETAFGLINSLTTLVCGPGFDIEGEGDLEEIRKAFVRSWSDINSLVRNALIFGNGFAEIVYTRSGKFHSLESIYPLDIEIEQEGNKIQYIHTDSQKTFGPDKIFNLVFFPREDSLYGLPLLQPLYNAILRKQQLEEALITAVERHLPRLHIVLKRDDLGHYPSEEERRAIARMFRDLKPEYEIVTTDLVDIEALDVKGVPNIGEYLEFMLNAIALGAQTPIEVLGPAARGSTHATARIRANIFFAGPVAFLQRTLENSINSQILKESTAKFKIKQWEMPLAYTGK</sequence>
<accession>A0ABY6GLH2</accession>
<evidence type="ECO:0000313" key="2">
    <source>
        <dbReference type="Proteomes" id="UP001156193"/>
    </source>
</evidence>
<dbReference type="EMBL" id="OP413838">
    <property type="protein sequence ID" value="UYL64850.1"/>
    <property type="molecule type" value="Genomic_DNA"/>
</dbReference>
<dbReference type="InterPro" id="IPR009279">
    <property type="entry name" value="Portal_Mu"/>
</dbReference>